<feature type="compositionally biased region" description="Acidic residues" evidence="2">
    <location>
        <begin position="152"/>
        <end position="164"/>
    </location>
</feature>
<name>A0A1G2T0N3_9BACT</name>
<dbReference type="Gene3D" id="1.10.101.10">
    <property type="entry name" value="PGBD-like superfamily/PGBD"/>
    <property type="match status" value="1"/>
</dbReference>
<dbReference type="CDD" id="cd00063">
    <property type="entry name" value="FN3"/>
    <property type="match status" value="1"/>
</dbReference>
<feature type="domain" description="Fibronectin type-III" evidence="3">
    <location>
        <begin position="230"/>
        <end position="322"/>
    </location>
</feature>
<dbReference type="Pfam" id="PF01471">
    <property type="entry name" value="PG_binding_1"/>
    <property type="match status" value="1"/>
</dbReference>
<dbReference type="AlphaFoldDB" id="A0A1G2T0N3"/>
<dbReference type="GO" id="GO:0046872">
    <property type="term" value="F:metal ion binding"/>
    <property type="evidence" value="ECO:0007669"/>
    <property type="project" value="InterPro"/>
</dbReference>
<gene>
    <name evidence="4" type="ORF">A2665_01195</name>
</gene>
<feature type="region of interest" description="Disordered" evidence="2">
    <location>
        <begin position="152"/>
        <end position="174"/>
    </location>
</feature>
<dbReference type="InterPro" id="IPR036366">
    <property type="entry name" value="PGBDSf"/>
</dbReference>
<dbReference type="PROSITE" id="PS50853">
    <property type="entry name" value="FN3"/>
    <property type="match status" value="1"/>
</dbReference>
<dbReference type="InterPro" id="IPR003961">
    <property type="entry name" value="FN3_dom"/>
</dbReference>
<comment type="caution">
    <text evidence="4">The sequence shown here is derived from an EMBL/GenBank/DDBJ whole genome shotgun (WGS) entry which is preliminary data.</text>
</comment>
<proteinExistence type="predicted"/>
<dbReference type="InterPro" id="IPR002477">
    <property type="entry name" value="Peptidoglycan-bd-like"/>
</dbReference>
<dbReference type="Gene3D" id="2.60.40.380">
    <property type="entry name" value="Purple acid phosphatase-like, N-terminal"/>
    <property type="match status" value="1"/>
</dbReference>
<dbReference type="SUPFAM" id="SSF47090">
    <property type="entry name" value="PGBD-like"/>
    <property type="match status" value="1"/>
</dbReference>
<sequence>MKQKLLLPLAGLFLAGLVLVPSVGMAESATSTAQINAISALLQQIQALQSQIDALKASQTTLKVEVATQFSAFVTSLSLGSRGDAVEALQALLATNASIYPEGLITGYFGKATERALKRLQKENDLEQVGRVGPKTRQLLNRLLKDNLIAFEDDDDDENDDNDDNDNRDKENRRLCALVPPGHLIAPGWLRKHDGVRPIVPPCQILPKGIEQKGDDWKPGTTTPDTVAPIVSNLSATSIASTTVSITWSTNENATSTLWYGTTTPLDVSSASRLDNSTWKTYHSYNLSGLSASSTYYYLVKVSDQADNSTTTAEYSFMTAVN</sequence>
<dbReference type="InterPro" id="IPR008963">
    <property type="entry name" value="Purple_acid_Pase-like_N"/>
</dbReference>
<dbReference type="Proteomes" id="UP000177746">
    <property type="component" value="Unassembled WGS sequence"/>
</dbReference>
<evidence type="ECO:0000313" key="4">
    <source>
        <dbReference type="EMBL" id="OHA90181.1"/>
    </source>
</evidence>
<dbReference type="EMBL" id="MHVI01000034">
    <property type="protein sequence ID" value="OHA90181.1"/>
    <property type="molecule type" value="Genomic_DNA"/>
</dbReference>
<dbReference type="GO" id="GO:0003993">
    <property type="term" value="F:acid phosphatase activity"/>
    <property type="evidence" value="ECO:0007669"/>
    <property type="project" value="InterPro"/>
</dbReference>
<feature type="coiled-coil region" evidence="1">
    <location>
        <begin position="38"/>
        <end position="65"/>
    </location>
</feature>
<dbReference type="InterPro" id="IPR036365">
    <property type="entry name" value="PGBD-like_sf"/>
</dbReference>
<evidence type="ECO:0000256" key="2">
    <source>
        <dbReference type="SAM" id="MobiDB-lite"/>
    </source>
</evidence>
<evidence type="ECO:0000256" key="1">
    <source>
        <dbReference type="SAM" id="Coils"/>
    </source>
</evidence>
<evidence type="ECO:0000259" key="3">
    <source>
        <dbReference type="PROSITE" id="PS50853"/>
    </source>
</evidence>
<feature type="compositionally biased region" description="Basic and acidic residues" evidence="2">
    <location>
        <begin position="165"/>
        <end position="174"/>
    </location>
</feature>
<reference evidence="4 5" key="1">
    <citation type="journal article" date="2016" name="Nat. Commun.">
        <title>Thousands of microbial genomes shed light on interconnected biogeochemical processes in an aquifer system.</title>
        <authorList>
            <person name="Anantharaman K."/>
            <person name="Brown C.T."/>
            <person name="Hug L.A."/>
            <person name="Sharon I."/>
            <person name="Castelle C.J."/>
            <person name="Probst A.J."/>
            <person name="Thomas B.C."/>
            <person name="Singh A."/>
            <person name="Wilkins M.J."/>
            <person name="Karaoz U."/>
            <person name="Brodie E.L."/>
            <person name="Williams K.H."/>
            <person name="Hubbard S.S."/>
            <person name="Banfield J.F."/>
        </authorList>
    </citation>
    <scope>NUCLEOTIDE SEQUENCE [LARGE SCALE GENOMIC DNA]</scope>
</reference>
<accession>A0A1G2T0N3</accession>
<dbReference type="SUPFAM" id="SSF49363">
    <property type="entry name" value="Purple acid phosphatase, N-terminal domain"/>
    <property type="match status" value="1"/>
</dbReference>
<evidence type="ECO:0000313" key="5">
    <source>
        <dbReference type="Proteomes" id="UP000177746"/>
    </source>
</evidence>
<organism evidence="4 5">
    <name type="scientific">Candidatus Zambryskibacteria bacterium RIFCSPHIGHO2_01_FULL_46_30</name>
    <dbReference type="NCBI Taxonomy" id="1802739"/>
    <lineage>
        <taxon>Bacteria</taxon>
        <taxon>Candidatus Zambryskiibacteriota</taxon>
    </lineage>
</organism>
<keyword evidence="1" id="KW-0175">Coiled coil</keyword>
<protein>
    <recommendedName>
        <fullName evidence="3">Fibronectin type-III domain-containing protein</fullName>
    </recommendedName>
</protein>